<dbReference type="GO" id="GO:0051604">
    <property type="term" value="P:protein maturation"/>
    <property type="evidence" value="ECO:0007669"/>
    <property type="project" value="TreeGrafter"/>
</dbReference>
<organism evidence="4">
    <name type="scientific">hydrothermal vent metagenome</name>
    <dbReference type="NCBI Taxonomy" id="652676"/>
    <lineage>
        <taxon>unclassified sequences</taxon>
        <taxon>metagenomes</taxon>
        <taxon>ecological metagenomes</taxon>
    </lineage>
</organism>
<accession>A0A1W1ED03</accession>
<dbReference type="Pfam" id="PF01924">
    <property type="entry name" value="HypD"/>
    <property type="match status" value="1"/>
</dbReference>
<keyword evidence="3" id="KW-0408">Iron</keyword>
<dbReference type="GO" id="GO:0051539">
    <property type="term" value="F:4 iron, 4 sulfur cluster binding"/>
    <property type="evidence" value="ECO:0007669"/>
    <property type="project" value="TreeGrafter"/>
</dbReference>
<gene>
    <name evidence="4" type="ORF">MNB_SV-5-464</name>
</gene>
<comment type="similarity">
    <text evidence="1">Belongs to the HypD family.</text>
</comment>
<dbReference type="InterPro" id="IPR002780">
    <property type="entry name" value="Hyd_form_HypD"/>
</dbReference>
<evidence type="ECO:0000313" key="4">
    <source>
        <dbReference type="EMBL" id="SFZ97894.1"/>
    </source>
</evidence>
<evidence type="ECO:0000256" key="2">
    <source>
        <dbReference type="ARBA" id="ARBA00022723"/>
    </source>
</evidence>
<dbReference type="PANTHER" id="PTHR30149">
    <property type="entry name" value="HYDROGENASE PROTEIN ASSEMBLY PROTEIN HYPD"/>
    <property type="match status" value="1"/>
</dbReference>
<dbReference type="EMBL" id="FPKX01000027">
    <property type="protein sequence ID" value="SFZ97894.1"/>
    <property type="molecule type" value="Genomic_DNA"/>
</dbReference>
<dbReference type="InterPro" id="IPR042244">
    <property type="entry name" value="HypD_2_sf"/>
</dbReference>
<dbReference type="Gene3D" id="3.40.50.11750">
    <property type="entry name" value="HypD, alpha/beta domain 1"/>
    <property type="match status" value="2"/>
</dbReference>
<dbReference type="Gene3D" id="6.10.20.100">
    <property type="match status" value="1"/>
</dbReference>
<name>A0A1W1ED03_9ZZZZ</name>
<dbReference type="PANTHER" id="PTHR30149:SF0">
    <property type="entry name" value="HYDROGENASE MATURATION FACTOR HYPD"/>
    <property type="match status" value="1"/>
</dbReference>
<sequence>MAGLELKNLYDDFRDGETIKAYAKIIAKDAAKLKKPINIMEVCGGHTHTIMKFGLPQLMPENINFIHGPGCPVCIMPKERIDHAYVLAMQEDVILVTLGDMIKVPGSKGSLQKAREKGADVRFVYSPLECIKIANENPDKTVVFFAIGFETTTPMTAALIDQTIKLGIKNLLFHINHVTVPEVMVELIDSRDVHVDSYNNRIDAFLGPSHVSVISGSKIYEEFPKDYGRPVVVSGFEPVDVMQGISMIVKQFIEDRCELEVQYKRVVNYDGNLKAQELIGTYFEKMDLFRWRGLGSVPKSGLKLKDEFASLDAEIVFKDILPIAEIEDHKLCICGDILRGMAKPPECTIFGTACKPTSPVGSCMVSSEGACAAYYKYGNLL</sequence>
<dbReference type="NCBIfam" id="TIGR00075">
    <property type="entry name" value="hypD"/>
    <property type="match status" value="1"/>
</dbReference>
<reference evidence="4" key="1">
    <citation type="submission" date="2016-10" db="EMBL/GenBank/DDBJ databases">
        <authorList>
            <person name="de Groot N.N."/>
        </authorList>
    </citation>
    <scope>NUCLEOTIDE SEQUENCE</scope>
</reference>
<evidence type="ECO:0000256" key="3">
    <source>
        <dbReference type="ARBA" id="ARBA00023004"/>
    </source>
</evidence>
<dbReference type="GO" id="GO:0070025">
    <property type="term" value="F:carbon monoxide binding"/>
    <property type="evidence" value="ECO:0007669"/>
    <property type="project" value="TreeGrafter"/>
</dbReference>
<dbReference type="GO" id="GO:0005506">
    <property type="term" value="F:iron ion binding"/>
    <property type="evidence" value="ECO:0007669"/>
    <property type="project" value="TreeGrafter"/>
</dbReference>
<keyword evidence="2" id="KW-0479">Metal-binding</keyword>
<proteinExistence type="inferred from homology"/>
<dbReference type="InterPro" id="IPR042243">
    <property type="entry name" value="HypD_1"/>
</dbReference>
<dbReference type="PIRSF" id="PIRSF005622">
    <property type="entry name" value="Hydrgn_mat_hypD"/>
    <property type="match status" value="1"/>
</dbReference>
<evidence type="ECO:0000256" key="1">
    <source>
        <dbReference type="ARBA" id="ARBA00007888"/>
    </source>
</evidence>
<protein>
    <submittedName>
        <fullName evidence="4">[NiFe] hydrogenase metallocenter assembly protein HypD</fullName>
    </submittedName>
</protein>
<dbReference type="AlphaFoldDB" id="A0A1W1ED03"/>